<feature type="compositionally biased region" description="Polar residues" evidence="24">
    <location>
        <begin position="1"/>
        <end position="10"/>
    </location>
</feature>
<comment type="pathway">
    <text evidence="4">Lipid metabolism.</text>
</comment>
<feature type="transmembrane region" description="Helical" evidence="25">
    <location>
        <begin position="94"/>
        <end position="109"/>
    </location>
</feature>
<organism evidence="26 27">
    <name type="scientific">Parolsenella catena</name>
    <dbReference type="NCBI Taxonomy" id="2003188"/>
    <lineage>
        <taxon>Bacteria</taxon>
        <taxon>Bacillati</taxon>
        <taxon>Actinomycetota</taxon>
        <taxon>Coriobacteriia</taxon>
        <taxon>Coriobacteriales</taxon>
        <taxon>Atopobiaceae</taxon>
        <taxon>Parolsenella</taxon>
    </lineage>
</organism>
<evidence type="ECO:0000256" key="4">
    <source>
        <dbReference type="ARBA" id="ARBA00005189"/>
    </source>
</evidence>
<feature type="transmembrane region" description="Helical" evidence="25">
    <location>
        <begin position="236"/>
        <end position="256"/>
    </location>
</feature>
<evidence type="ECO:0000256" key="13">
    <source>
        <dbReference type="ARBA" id="ARBA00022989"/>
    </source>
</evidence>
<dbReference type="PANTHER" id="PTHR46382">
    <property type="entry name" value="PHOSPHATIDATE CYTIDYLYLTRANSFERASE"/>
    <property type="match status" value="1"/>
</dbReference>
<evidence type="ECO:0000256" key="18">
    <source>
        <dbReference type="ARBA" id="ARBA00029893"/>
    </source>
</evidence>
<keyword evidence="17" id="KW-1208">Phospholipid metabolism</keyword>
<dbReference type="GO" id="GO:0005886">
    <property type="term" value="C:plasma membrane"/>
    <property type="evidence" value="ECO:0007669"/>
    <property type="project" value="UniProtKB-SubCell"/>
</dbReference>
<evidence type="ECO:0000256" key="6">
    <source>
        <dbReference type="ARBA" id="ARBA00012487"/>
    </source>
</evidence>
<feature type="transmembrane region" description="Helical" evidence="25">
    <location>
        <begin position="211"/>
        <end position="230"/>
    </location>
</feature>
<gene>
    <name evidence="26" type="primary">cdsA</name>
    <name evidence="26" type="ORF">Pcatena_08220</name>
</gene>
<reference evidence="27" key="1">
    <citation type="submission" date="2018-11" db="EMBL/GenBank/DDBJ databases">
        <title>Comparative genomics of Parolsenella catena and Libanicoccus massiliensis: Reclassification of Libanicoccus massiliensis as Parolsenella massiliensis comb. nov.</title>
        <authorList>
            <person name="Sakamoto M."/>
            <person name="Ikeyama N."/>
            <person name="Murakami T."/>
            <person name="Mori H."/>
            <person name="Yuki M."/>
            <person name="Ohkuma M."/>
        </authorList>
    </citation>
    <scope>NUCLEOTIDE SEQUENCE [LARGE SCALE GENOMIC DNA]</scope>
    <source>
        <strain evidence="27">JCM 31932</strain>
    </source>
</reference>
<evidence type="ECO:0000256" key="14">
    <source>
        <dbReference type="ARBA" id="ARBA00023098"/>
    </source>
</evidence>
<keyword evidence="14" id="KW-0443">Lipid metabolism</keyword>
<keyword evidence="8" id="KW-1003">Cell membrane</keyword>
<evidence type="ECO:0000256" key="22">
    <source>
        <dbReference type="ARBA" id="ARBA00032743"/>
    </source>
</evidence>
<evidence type="ECO:0000256" key="23">
    <source>
        <dbReference type="ARBA" id="ARBA00033406"/>
    </source>
</evidence>
<feature type="transmembrane region" description="Helical" evidence="25">
    <location>
        <begin position="48"/>
        <end position="74"/>
    </location>
</feature>
<comment type="similarity">
    <text evidence="5">Belongs to the CDS family.</text>
</comment>
<keyword evidence="9" id="KW-0444">Lipid biosynthesis</keyword>
<accession>A0A3G9KAP4</accession>
<sequence length="303" mass="32543">MPKTLDSASESLERRRKAHEGERVVGGLKSQKARNWTEKLLTRTTSGLVYALCIFACLFLGKIPTTVLVAAMAWLCGSEFFRMSRLAGRMPNEFVGLFATVLYPLAALARPEAETGITLLLMLACGTWYVLTPRASISDASITLFGAVYTGLLFSSVVTIRSCDPGYDGALLTLGVMGSVWVNDAFAYLVGSKLGKHKLAPRISPNKSWEGLVGGLFGSCIVWTIVWALGVRGIELPLALLAGLLCGCAGVIGDLFESRLKRSVGVKDSGNFMPGHGGLLDRSDSMLFACMTAYFVLHYGGIL</sequence>
<evidence type="ECO:0000256" key="15">
    <source>
        <dbReference type="ARBA" id="ARBA00023136"/>
    </source>
</evidence>
<evidence type="ECO:0000256" key="11">
    <source>
        <dbReference type="ARBA" id="ARBA00022692"/>
    </source>
</evidence>
<evidence type="ECO:0000256" key="7">
    <source>
        <dbReference type="ARBA" id="ARBA00019373"/>
    </source>
</evidence>
<dbReference type="RefSeq" id="WP_232619822.1">
    <property type="nucleotide sequence ID" value="NZ_AP019367.1"/>
</dbReference>
<dbReference type="PANTHER" id="PTHR46382:SF1">
    <property type="entry name" value="PHOSPHATIDATE CYTIDYLYLTRANSFERASE"/>
    <property type="match status" value="1"/>
</dbReference>
<name>A0A3G9KAP4_9ACTN</name>
<evidence type="ECO:0000256" key="3">
    <source>
        <dbReference type="ARBA" id="ARBA00005119"/>
    </source>
</evidence>
<proteinExistence type="inferred from homology"/>
<evidence type="ECO:0000256" key="1">
    <source>
        <dbReference type="ARBA" id="ARBA00001698"/>
    </source>
</evidence>
<evidence type="ECO:0000313" key="27">
    <source>
        <dbReference type="Proteomes" id="UP000273154"/>
    </source>
</evidence>
<evidence type="ECO:0000256" key="8">
    <source>
        <dbReference type="ARBA" id="ARBA00022475"/>
    </source>
</evidence>
<keyword evidence="10 26" id="KW-0808">Transferase</keyword>
<dbReference type="GO" id="GO:0016024">
    <property type="term" value="P:CDP-diacylglycerol biosynthetic process"/>
    <property type="evidence" value="ECO:0007669"/>
    <property type="project" value="TreeGrafter"/>
</dbReference>
<dbReference type="EMBL" id="AP019367">
    <property type="protein sequence ID" value="BBH50235.1"/>
    <property type="molecule type" value="Genomic_DNA"/>
</dbReference>
<evidence type="ECO:0000256" key="2">
    <source>
        <dbReference type="ARBA" id="ARBA00004651"/>
    </source>
</evidence>
<evidence type="ECO:0000313" key="26">
    <source>
        <dbReference type="EMBL" id="BBH50235.1"/>
    </source>
</evidence>
<dbReference type="KEGG" id="pcat:Pcatena_08220"/>
<keyword evidence="12 26" id="KW-0548">Nucleotidyltransferase</keyword>
<evidence type="ECO:0000256" key="25">
    <source>
        <dbReference type="SAM" id="Phobius"/>
    </source>
</evidence>
<feature type="transmembrane region" description="Helical" evidence="25">
    <location>
        <begin position="170"/>
        <end position="190"/>
    </location>
</feature>
<evidence type="ECO:0000256" key="19">
    <source>
        <dbReference type="ARBA" id="ARBA00031825"/>
    </source>
</evidence>
<evidence type="ECO:0000256" key="20">
    <source>
        <dbReference type="ARBA" id="ARBA00032253"/>
    </source>
</evidence>
<keyword evidence="16" id="KW-0594">Phospholipid biosynthesis</keyword>
<feature type="transmembrane region" description="Helical" evidence="25">
    <location>
        <begin position="140"/>
        <end position="158"/>
    </location>
</feature>
<evidence type="ECO:0000256" key="5">
    <source>
        <dbReference type="ARBA" id="ARBA00010185"/>
    </source>
</evidence>
<dbReference type="GeneID" id="88848954"/>
<evidence type="ECO:0000256" key="9">
    <source>
        <dbReference type="ARBA" id="ARBA00022516"/>
    </source>
</evidence>
<keyword evidence="27" id="KW-1185">Reference proteome</keyword>
<dbReference type="GO" id="GO:0004605">
    <property type="term" value="F:phosphatidate cytidylyltransferase activity"/>
    <property type="evidence" value="ECO:0007669"/>
    <property type="project" value="UniProtKB-EC"/>
</dbReference>
<feature type="transmembrane region" description="Helical" evidence="25">
    <location>
        <begin position="115"/>
        <end position="131"/>
    </location>
</feature>
<dbReference type="Pfam" id="PF01148">
    <property type="entry name" value="CTP_transf_1"/>
    <property type="match status" value="1"/>
</dbReference>
<dbReference type="EC" id="2.7.7.41" evidence="6"/>
<evidence type="ECO:0000256" key="17">
    <source>
        <dbReference type="ARBA" id="ARBA00023264"/>
    </source>
</evidence>
<evidence type="ECO:0000256" key="10">
    <source>
        <dbReference type="ARBA" id="ARBA00022679"/>
    </source>
</evidence>
<comment type="catalytic activity">
    <reaction evidence="1">
        <text>a 1,2-diacyl-sn-glycero-3-phosphate + CTP + H(+) = a CDP-1,2-diacyl-sn-glycerol + diphosphate</text>
        <dbReference type="Rhea" id="RHEA:16229"/>
        <dbReference type="ChEBI" id="CHEBI:15378"/>
        <dbReference type="ChEBI" id="CHEBI:33019"/>
        <dbReference type="ChEBI" id="CHEBI:37563"/>
        <dbReference type="ChEBI" id="CHEBI:58332"/>
        <dbReference type="ChEBI" id="CHEBI:58608"/>
        <dbReference type="EC" id="2.7.7.41"/>
    </reaction>
</comment>
<evidence type="ECO:0000256" key="24">
    <source>
        <dbReference type="SAM" id="MobiDB-lite"/>
    </source>
</evidence>
<evidence type="ECO:0000256" key="21">
    <source>
        <dbReference type="ARBA" id="ARBA00032396"/>
    </source>
</evidence>
<evidence type="ECO:0000256" key="12">
    <source>
        <dbReference type="ARBA" id="ARBA00022695"/>
    </source>
</evidence>
<protein>
    <recommendedName>
        <fullName evidence="7">Phosphatidate cytidylyltransferase</fullName>
        <ecNumber evidence="6">2.7.7.41</ecNumber>
    </recommendedName>
    <alternativeName>
        <fullName evidence="20">CDP-DAG synthase</fullName>
    </alternativeName>
    <alternativeName>
        <fullName evidence="22">CDP-DG synthase</fullName>
    </alternativeName>
    <alternativeName>
        <fullName evidence="18">CDP-diacylglycerol synthase</fullName>
    </alternativeName>
    <alternativeName>
        <fullName evidence="21">CDP-diglyceride pyrophosphorylase</fullName>
    </alternativeName>
    <alternativeName>
        <fullName evidence="23">CDP-diglyceride synthase</fullName>
    </alternativeName>
    <alternativeName>
        <fullName evidence="19">CTP:phosphatidate cytidylyltransferase</fullName>
    </alternativeName>
</protein>
<dbReference type="AlphaFoldDB" id="A0A3G9KAP4"/>
<dbReference type="Proteomes" id="UP000273154">
    <property type="component" value="Chromosome"/>
</dbReference>
<keyword evidence="11 25" id="KW-0812">Transmembrane</keyword>
<keyword evidence="13 25" id="KW-1133">Transmembrane helix</keyword>
<keyword evidence="15 25" id="KW-0472">Membrane</keyword>
<comment type="pathway">
    <text evidence="3">Phospholipid metabolism; CDP-diacylglycerol biosynthesis; CDP-diacylglycerol from sn-glycerol 3-phosphate: step 3/3.</text>
</comment>
<comment type="subcellular location">
    <subcellularLocation>
        <location evidence="2">Cell membrane</location>
        <topology evidence="2">Multi-pass membrane protein</topology>
    </subcellularLocation>
</comment>
<feature type="region of interest" description="Disordered" evidence="24">
    <location>
        <begin position="1"/>
        <end position="26"/>
    </location>
</feature>
<evidence type="ECO:0000256" key="16">
    <source>
        <dbReference type="ARBA" id="ARBA00023209"/>
    </source>
</evidence>